<comment type="caution">
    <text evidence="1">The sequence shown here is derived from an EMBL/GenBank/DDBJ whole genome shotgun (WGS) entry which is preliminary data.</text>
</comment>
<gene>
    <name evidence="1" type="ORF">BLNAU_12550</name>
</gene>
<protein>
    <submittedName>
        <fullName evidence="1">Uncharacterized protein</fullName>
    </submittedName>
</protein>
<proteinExistence type="predicted"/>
<sequence>MVVVRPDEHVRPDEGTINTSDKLILDEEYNVQHEKRLCWIHEHIKNMELRSKEHDADIVSALVKWEIRTMVEMETEEHFDRVFRTMRNRTSEWNEDRPDRQKRREALLREQGWDDAFELRVVGIEKDTNQDIQVQAGQFRVELTLNTDELE</sequence>
<evidence type="ECO:0000313" key="2">
    <source>
        <dbReference type="Proteomes" id="UP001281761"/>
    </source>
</evidence>
<evidence type="ECO:0000313" key="1">
    <source>
        <dbReference type="EMBL" id="KAK2952444.1"/>
    </source>
</evidence>
<name>A0ABQ9XL30_9EUKA</name>
<reference evidence="1 2" key="1">
    <citation type="journal article" date="2022" name="bioRxiv">
        <title>Genomics of Preaxostyla Flagellates Illuminates Evolutionary Transitions and the Path Towards Mitochondrial Loss.</title>
        <authorList>
            <person name="Novak L.V.F."/>
            <person name="Treitli S.C."/>
            <person name="Pyrih J."/>
            <person name="Halakuc P."/>
            <person name="Pipaliya S.V."/>
            <person name="Vacek V."/>
            <person name="Brzon O."/>
            <person name="Soukal P."/>
            <person name="Eme L."/>
            <person name="Dacks J.B."/>
            <person name="Karnkowska A."/>
            <person name="Elias M."/>
            <person name="Hampl V."/>
        </authorList>
    </citation>
    <scope>NUCLEOTIDE SEQUENCE [LARGE SCALE GENOMIC DNA]</scope>
    <source>
        <strain evidence="1">NAU3</strain>
        <tissue evidence="1">Gut</tissue>
    </source>
</reference>
<accession>A0ABQ9XL30</accession>
<dbReference type="EMBL" id="JARBJD010000103">
    <property type="protein sequence ID" value="KAK2952444.1"/>
    <property type="molecule type" value="Genomic_DNA"/>
</dbReference>
<keyword evidence="2" id="KW-1185">Reference proteome</keyword>
<dbReference type="Proteomes" id="UP001281761">
    <property type="component" value="Unassembled WGS sequence"/>
</dbReference>
<organism evidence="1 2">
    <name type="scientific">Blattamonas nauphoetae</name>
    <dbReference type="NCBI Taxonomy" id="2049346"/>
    <lineage>
        <taxon>Eukaryota</taxon>
        <taxon>Metamonada</taxon>
        <taxon>Preaxostyla</taxon>
        <taxon>Oxymonadida</taxon>
        <taxon>Blattamonas</taxon>
    </lineage>
</organism>